<organism evidence="1">
    <name type="scientific">Arion vulgaris</name>
    <dbReference type="NCBI Taxonomy" id="1028688"/>
    <lineage>
        <taxon>Eukaryota</taxon>
        <taxon>Metazoa</taxon>
        <taxon>Spiralia</taxon>
        <taxon>Lophotrochozoa</taxon>
        <taxon>Mollusca</taxon>
        <taxon>Gastropoda</taxon>
        <taxon>Heterobranchia</taxon>
        <taxon>Euthyneura</taxon>
        <taxon>Panpulmonata</taxon>
        <taxon>Eupulmonata</taxon>
        <taxon>Stylommatophora</taxon>
        <taxon>Helicina</taxon>
        <taxon>Arionoidea</taxon>
        <taxon>Arionidae</taxon>
        <taxon>Arion</taxon>
    </lineage>
</organism>
<sequence>CFHLCPWNNESQATHMKDPRCKSRQLLYDNGGEVLPSSGNNQDGLINLHRLKLQYSDYGRVTTGSGVTCAGSLRSVM</sequence>
<dbReference type="AlphaFoldDB" id="A0A0B6XZ91"/>
<protein>
    <submittedName>
        <fullName evidence="1">Uncharacterized protein</fullName>
    </submittedName>
</protein>
<feature type="non-terminal residue" evidence="1">
    <location>
        <position position="1"/>
    </location>
</feature>
<dbReference type="EMBL" id="HACG01002507">
    <property type="protein sequence ID" value="CEK49372.1"/>
    <property type="molecule type" value="Transcribed_RNA"/>
</dbReference>
<proteinExistence type="predicted"/>
<feature type="non-terminal residue" evidence="1">
    <location>
        <position position="77"/>
    </location>
</feature>
<reference evidence="1" key="1">
    <citation type="submission" date="2014-12" db="EMBL/GenBank/DDBJ databases">
        <title>Insight into the proteome of Arion vulgaris.</title>
        <authorList>
            <person name="Aradska J."/>
            <person name="Bulat T."/>
            <person name="Smidak R."/>
            <person name="Sarate P."/>
            <person name="Gangsoo J."/>
            <person name="Sialana F."/>
            <person name="Bilban M."/>
            <person name="Lubec G."/>
        </authorList>
    </citation>
    <scope>NUCLEOTIDE SEQUENCE</scope>
    <source>
        <tissue evidence="1">Skin</tissue>
    </source>
</reference>
<accession>A0A0B6XZ91</accession>
<evidence type="ECO:0000313" key="1">
    <source>
        <dbReference type="EMBL" id="CEK49372.1"/>
    </source>
</evidence>
<name>A0A0B6XZ91_9EUPU</name>
<gene>
    <name evidence="1" type="primary">ORF7508</name>
</gene>